<dbReference type="OrthoDB" id="3177347at2"/>
<dbReference type="EMBL" id="PPEK01000001">
    <property type="protein sequence ID" value="PNV68601.1"/>
    <property type="molecule type" value="Genomic_DNA"/>
</dbReference>
<accession>A0A2K2UE45</accession>
<comment type="similarity">
    <text evidence="1">Belongs to the ABC transporter superfamily.</text>
</comment>
<dbReference type="GO" id="GO:0016887">
    <property type="term" value="F:ATP hydrolysis activity"/>
    <property type="evidence" value="ECO:0007669"/>
    <property type="project" value="InterPro"/>
</dbReference>
<dbReference type="PROSITE" id="PS50893">
    <property type="entry name" value="ABC_TRANSPORTER_2"/>
    <property type="match status" value="1"/>
</dbReference>
<dbReference type="GO" id="GO:0005524">
    <property type="term" value="F:ATP binding"/>
    <property type="evidence" value="ECO:0007669"/>
    <property type="project" value="UniProtKB-KW"/>
</dbReference>
<keyword evidence="7" id="KW-1185">Reference proteome</keyword>
<dbReference type="PANTHER" id="PTHR43335">
    <property type="entry name" value="ABC TRANSPORTER, ATP-BINDING PROTEIN"/>
    <property type="match status" value="1"/>
</dbReference>
<dbReference type="RefSeq" id="WP_103263928.1">
    <property type="nucleotide sequence ID" value="NZ_CABMLE010000001.1"/>
</dbReference>
<protein>
    <submittedName>
        <fullName evidence="6">ABC transporter ATP-binding protein</fullName>
    </submittedName>
</protein>
<comment type="caution">
    <text evidence="6">The sequence shown here is derived from an EMBL/GenBank/DDBJ whole genome shotgun (WGS) entry which is preliminary data.</text>
</comment>
<dbReference type="InterPro" id="IPR003593">
    <property type="entry name" value="AAA+_ATPase"/>
</dbReference>
<dbReference type="Proteomes" id="UP000236197">
    <property type="component" value="Unassembled WGS sequence"/>
</dbReference>
<dbReference type="CDD" id="cd03230">
    <property type="entry name" value="ABC_DR_subfamily_A"/>
    <property type="match status" value="1"/>
</dbReference>
<name>A0A2K2UE45_9ACTN</name>
<dbReference type="Pfam" id="PF00005">
    <property type="entry name" value="ABC_tran"/>
    <property type="match status" value="1"/>
</dbReference>
<dbReference type="SMART" id="SM00382">
    <property type="entry name" value="AAA"/>
    <property type="match status" value="1"/>
</dbReference>
<evidence type="ECO:0000256" key="2">
    <source>
        <dbReference type="ARBA" id="ARBA00022448"/>
    </source>
</evidence>
<dbReference type="InterPro" id="IPR027417">
    <property type="entry name" value="P-loop_NTPase"/>
</dbReference>
<keyword evidence="4 6" id="KW-0067">ATP-binding</keyword>
<gene>
    <name evidence="6" type="ORF">C2L71_01040</name>
</gene>
<dbReference type="InterPro" id="IPR003439">
    <property type="entry name" value="ABC_transporter-like_ATP-bd"/>
</dbReference>
<evidence type="ECO:0000259" key="5">
    <source>
        <dbReference type="PROSITE" id="PS50893"/>
    </source>
</evidence>
<evidence type="ECO:0000256" key="1">
    <source>
        <dbReference type="ARBA" id="ARBA00005417"/>
    </source>
</evidence>
<evidence type="ECO:0000256" key="3">
    <source>
        <dbReference type="ARBA" id="ARBA00022741"/>
    </source>
</evidence>
<sequence length="251" mass="27897">MPRPTRRRRANVGSVEAAIRTKNLSKVFGNRKAVDKVSIEVPQGAFLSIFGPNGAGKTTLLRVLSTLSRATSGEAALMGVDLKEEPDRAREHIGLISHNSMLYPDLTAEQNLMIYARLYGVVDPEERVMELLEAVELKHRRLDAVRTFSRGMTQRLSIARALIHDPDVVFLDEPYSGLDPHAVEIFDELIEQQRDGRTFVMVSHDLQKGFAMCTHALVLAKGKVVAFDKKEAFDFDDFAGLYRATVGMGVA</sequence>
<dbReference type="Gene3D" id="3.40.50.300">
    <property type="entry name" value="P-loop containing nucleotide triphosphate hydrolases"/>
    <property type="match status" value="1"/>
</dbReference>
<dbReference type="AlphaFoldDB" id="A0A2K2UE45"/>
<dbReference type="PANTHER" id="PTHR43335:SF2">
    <property type="entry name" value="ABC TRANSPORTER, ATP-BINDING PROTEIN"/>
    <property type="match status" value="1"/>
</dbReference>
<evidence type="ECO:0000313" key="7">
    <source>
        <dbReference type="Proteomes" id="UP000236197"/>
    </source>
</evidence>
<proteinExistence type="inferred from homology"/>
<feature type="domain" description="ABC transporter" evidence="5">
    <location>
        <begin position="19"/>
        <end position="246"/>
    </location>
</feature>
<dbReference type="SUPFAM" id="SSF52540">
    <property type="entry name" value="P-loop containing nucleoside triphosphate hydrolases"/>
    <property type="match status" value="1"/>
</dbReference>
<keyword evidence="3" id="KW-0547">Nucleotide-binding</keyword>
<evidence type="ECO:0000313" key="6">
    <source>
        <dbReference type="EMBL" id="PNV68601.1"/>
    </source>
</evidence>
<reference evidence="7" key="1">
    <citation type="submission" date="2018-01" db="EMBL/GenBank/DDBJ databases">
        <title>Rubneribacter badeniensis gen. nov., sp. nov., and Colonibacter rubneri, gen. nov., sp. nov., WGS of new members of the Eggerthellaceae.</title>
        <authorList>
            <person name="Danylec N."/>
            <person name="Stoll D.A."/>
            <person name="Doetsch A."/>
            <person name="Kulling S.E."/>
            <person name="Huch M."/>
        </authorList>
    </citation>
    <scope>NUCLEOTIDE SEQUENCE [LARGE SCALE GENOMIC DNA]</scope>
    <source>
        <strain evidence="7">ResAG-96</strain>
    </source>
</reference>
<keyword evidence="2" id="KW-0813">Transport</keyword>
<evidence type="ECO:0000256" key="4">
    <source>
        <dbReference type="ARBA" id="ARBA00022840"/>
    </source>
</evidence>
<organism evidence="6 7">
    <name type="scientific">Enteroscipio rubneri</name>
    <dbReference type="NCBI Taxonomy" id="2070686"/>
    <lineage>
        <taxon>Bacteria</taxon>
        <taxon>Bacillati</taxon>
        <taxon>Actinomycetota</taxon>
        <taxon>Coriobacteriia</taxon>
        <taxon>Eggerthellales</taxon>
        <taxon>Eggerthellaceae</taxon>
        <taxon>Enteroscipio</taxon>
    </lineage>
</organism>